<dbReference type="AlphaFoldDB" id="A0A561WFJ3"/>
<evidence type="ECO:0000313" key="2">
    <source>
        <dbReference type="EMBL" id="TWG22647.1"/>
    </source>
</evidence>
<dbReference type="OrthoDB" id="3404896at2"/>
<sequence length="325" mass="32533">MTTGKFSGVDHDLLADYLGGALDGTPEEATVARLVEQDPAWAVAYAALAPAVARVRADLAGWAEPAPQMPLAVTERLTAALAGAGPAPADPPALTTPVDAVTPAGERQQPVPAQSARGPGRTAGAGRDDATGPGRRRRRWGRLAAPVALAAASLAAVGLGVDHLLDTSGGGGAAESTVARGDAASATAPFRVTGAPQTSGTDWTPQTLAGGAASTVLPRVATDGPGLTPGGSIEKAPEANRRPSPGGLLRLAAPNALDACLTEIAAEHGRGTITVELLDYASFQGEAALVIRFADPSGERWAWASGAECGVPGSGADSRYRARVG</sequence>
<organism evidence="2 3">
    <name type="scientific">Micromonospora palomenae</name>
    <dbReference type="NCBI Taxonomy" id="1461247"/>
    <lineage>
        <taxon>Bacteria</taxon>
        <taxon>Bacillati</taxon>
        <taxon>Actinomycetota</taxon>
        <taxon>Actinomycetes</taxon>
        <taxon>Micromonosporales</taxon>
        <taxon>Micromonosporaceae</taxon>
        <taxon>Micromonospora</taxon>
    </lineage>
</organism>
<keyword evidence="3" id="KW-1185">Reference proteome</keyword>
<dbReference type="Proteomes" id="UP000319927">
    <property type="component" value="Unassembled WGS sequence"/>
</dbReference>
<reference evidence="2 3" key="1">
    <citation type="submission" date="2019-06" db="EMBL/GenBank/DDBJ databases">
        <title>Sequencing the genomes of 1000 actinobacteria strains.</title>
        <authorList>
            <person name="Klenk H.-P."/>
        </authorList>
    </citation>
    <scope>NUCLEOTIDE SEQUENCE [LARGE SCALE GENOMIC DNA]</scope>
    <source>
        <strain evidence="2 3">DSM 102131</strain>
    </source>
</reference>
<evidence type="ECO:0000313" key="3">
    <source>
        <dbReference type="Proteomes" id="UP000319927"/>
    </source>
</evidence>
<proteinExistence type="predicted"/>
<accession>A0A561WFJ3</accession>
<comment type="caution">
    <text evidence="2">The sequence shown here is derived from an EMBL/GenBank/DDBJ whole genome shotgun (WGS) entry which is preliminary data.</text>
</comment>
<name>A0A561WFJ3_9ACTN</name>
<gene>
    <name evidence="2" type="ORF">FHX75_121180</name>
</gene>
<feature type="region of interest" description="Disordered" evidence="1">
    <location>
        <begin position="83"/>
        <end position="139"/>
    </location>
</feature>
<dbReference type="EMBL" id="VIXA01000002">
    <property type="protein sequence ID" value="TWG22647.1"/>
    <property type="molecule type" value="Genomic_DNA"/>
</dbReference>
<feature type="compositionally biased region" description="Low complexity" evidence="1">
    <location>
        <begin position="116"/>
        <end position="125"/>
    </location>
</feature>
<protein>
    <submittedName>
        <fullName evidence="2">Uncharacterized protein</fullName>
    </submittedName>
</protein>
<feature type="compositionally biased region" description="Low complexity" evidence="1">
    <location>
        <begin position="83"/>
        <end position="100"/>
    </location>
</feature>
<evidence type="ECO:0000256" key="1">
    <source>
        <dbReference type="SAM" id="MobiDB-lite"/>
    </source>
</evidence>
<dbReference type="RefSeq" id="WP_154941048.1">
    <property type="nucleotide sequence ID" value="NZ_VIXA01000002.1"/>
</dbReference>